<dbReference type="SMART" id="SM00316">
    <property type="entry name" value="S1"/>
    <property type="match status" value="1"/>
</dbReference>
<evidence type="ECO:0000313" key="21">
    <source>
        <dbReference type="Proteomes" id="UP000295472"/>
    </source>
</evidence>
<keyword evidence="4 8" id="KW-0540">Nuclease</keyword>
<dbReference type="InterPro" id="IPR040476">
    <property type="entry name" value="CSD2"/>
</dbReference>
<organism evidence="11 23">
    <name type="scientific">Halanaerobium congolense</name>
    <dbReference type="NCBI Taxonomy" id="54121"/>
    <lineage>
        <taxon>Bacteria</taxon>
        <taxon>Bacillati</taxon>
        <taxon>Bacillota</taxon>
        <taxon>Clostridia</taxon>
        <taxon>Halanaerobiales</taxon>
        <taxon>Halanaerobiaceae</taxon>
        <taxon>Halanaerobium</taxon>
    </lineage>
</organism>
<reference evidence="15 22" key="4">
    <citation type="submission" date="2019-03" db="EMBL/GenBank/DDBJ databases">
        <title>Deep subsurface shale carbon reservoir microbial communities from Ohio and West Virginia, USA.</title>
        <authorList>
            <person name="Wrighton K."/>
        </authorList>
    </citation>
    <scope>NUCLEOTIDE SEQUENCE [LARGE SCALE GENOMIC DNA]</scope>
    <source>
        <strain evidence="15 22">UTICA-S4D12</strain>
    </source>
</reference>
<dbReference type="GeneID" id="57011690"/>
<comment type="function">
    <text evidence="8">3'-5' exoribonuclease that releases 5'-nucleoside monophosphates and is involved in maturation of structured RNAs.</text>
</comment>
<evidence type="ECO:0000256" key="1">
    <source>
        <dbReference type="ARBA" id="ARBA00001849"/>
    </source>
</evidence>
<keyword evidence="6 8" id="KW-0269">Exonuclease</keyword>
<dbReference type="GO" id="GO:0008859">
    <property type="term" value="F:exoribonuclease II activity"/>
    <property type="evidence" value="ECO:0007669"/>
    <property type="project" value="UniProtKB-UniRule"/>
</dbReference>
<dbReference type="InterPro" id="IPR003029">
    <property type="entry name" value="S1_domain"/>
</dbReference>
<dbReference type="InterPro" id="IPR050180">
    <property type="entry name" value="RNR_Ribonuclease"/>
</dbReference>
<comment type="subcellular location">
    <subcellularLocation>
        <location evidence="2 8">Cytoplasm</location>
    </subcellularLocation>
</comment>
<dbReference type="AlphaFoldDB" id="A0A1G6QPF5"/>
<dbReference type="GO" id="GO:0003723">
    <property type="term" value="F:RNA binding"/>
    <property type="evidence" value="ECO:0007669"/>
    <property type="project" value="UniProtKB-UniRule"/>
</dbReference>
<evidence type="ECO:0000256" key="2">
    <source>
        <dbReference type="ARBA" id="ARBA00004496"/>
    </source>
</evidence>
<evidence type="ECO:0000313" key="20">
    <source>
        <dbReference type="Proteomes" id="UP000247389"/>
    </source>
</evidence>
<evidence type="ECO:0000256" key="8">
    <source>
        <dbReference type="HAMAP-Rule" id="MF_01895"/>
    </source>
</evidence>
<name>A0A1G6QPF5_9FIRM</name>
<evidence type="ECO:0000256" key="3">
    <source>
        <dbReference type="ARBA" id="ARBA00022490"/>
    </source>
</evidence>
<dbReference type="EMBL" id="SOEF01000002">
    <property type="protein sequence ID" value="TDX47944.1"/>
    <property type="molecule type" value="Genomic_DNA"/>
</dbReference>
<evidence type="ECO:0000313" key="16">
    <source>
        <dbReference type="EMBL" id="TDX47944.1"/>
    </source>
</evidence>
<dbReference type="Pfam" id="PF08206">
    <property type="entry name" value="OB_RNB"/>
    <property type="match status" value="1"/>
</dbReference>
<evidence type="ECO:0000313" key="13">
    <source>
        <dbReference type="EMBL" id="SDI93232.1"/>
    </source>
</evidence>
<dbReference type="GO" id="GO:0006402">
    <property type="term" value="P:mRNA catabolic process"/>
    <property type="evidence" value="ECO:0007669"/>
    <property type="project" value="TreeGrafter"/>
</dbReference>
<dbReference type="Proteomes" id="UP000295472">
    <property type="component" value="Unassembled WGS sequence"/>
</dbReference>
<evidence type="ECO:0000313" key="19">
    <source>
        <dbReference type="Proteomes" id="UP000199519"/>
    </source>
</evidence>
<dbReference type="NCBIfam" id="TIGR02063">
    <property type="entry name" value="RNase_R"/>
    <property type="match status" value="1"/>
</dbReference>
<accession>A0A1G6QPF5</accession>
<evidence type="ECO:0000313" key="10">
    <source>
        <dbReference type="EMBL" id="PXV64329.1"/>
    </source>
</evidence>
<dbReference type="Proteomes" id="UP000199519">
    <property type="component" value="Unassembled WGS sequence"/>
</dbReference>
<evidence type="ECO:0000313" key="23">
    <source>
        <dbReference type="Proteomes" id="UP000324896"/>
    </source>
</evidence>
<dbReference type="Pfam" id="PF00575">
    <property type="entry name" value="S1"/>
    <property type="match status" value="1"/>
</dbReference>
<evidence type="ECO:0000313" key="14">
    <source>
        <dbReference type="EMBL" id="SES64825.1"/>
    </source>
</evidence>
<dbReference type="EMBL" id="FOHG01000002">
    <property type="protein sequence ID" value="SES64825.1"/>
    <property type="molecule type" value="Genomic_DNA"/>
</dbReference>
<dbReference type="Proteomes" id="UP000247389">
    <property type="component" value="Unassembled WGS sequence"/>
</dbReference>
<dbReference type="PANTHER" id="PTHR23355:SF9">
    <property type="entry name" value="DIS3-LIKE EXONUCLEASE 2"/>
    <property type="match status" value="1"/>
</dbReference>
<gene>
    <name evidence="8" type="primary">rnr</name>
    <name evidence="15" type="ORF">BY453_11541</name>
    <name evidence="16" type="ORF">C7954_102103</name>
    <name evidence="10" type="ORF">C8C78_11821</name>
    <name evidence="11" type="ORF">SAMN04488597_11921</name>
    <name evidence="12" type="ORF">SAMN04488598_102113</name>
    <name evidence="14" type="ORF">SAMN04515652_10269</name>
    <name evidence="13" type="ORF">SAMN04515654_12031</name>
</gene>
<dbReference type="EMBL" id="FMYT01000019">
    <property type="protein sequence ID" value="SDC94153.1"/>
    <property type="molecule type" value="Genomic_DNA"/>
</dbReference>
<dbReference type="InterPro" id="IPR011805">
    <property type="entry name" value="RNase_R"/>
</dbReference>
<evidence type="ECO:0000313" key="22">
    <source>
        <dbReference type="Proteomes" id="UP000295758"/>
    </source>
</evidence>
<evidence type="ECO:0000313" key="12">
    <source>
        <dbReference type="EMBL" id="SDE81974.1"/>
    </source>
</evidence>
<evidence type="ECO:0000256" key="7">
    <source>
        <dbReference type="ARBA" id="ARBA00022884"/>
    </source>
</evidence>
<dbReference type="EMBL" id="SOAA01000015">
    <property type="protein sequence ID" value="TDS30153.1"/>
    <property type="molecule type" value="Genomic_DNA"/>
</dbReference>
<dbReference type="SMART" id="SM00955">
    <property type="entry name" value="RNB"/>
    <property type="match status" value="1"/>
</dbReference>
<dbReference type="PROSITE" id="PS01175">
    <property type="entry name" value="RIBONUCLEASE_II"/>
    <property type="match status" value="1"/>
</dbReference>
<proteinExistence type="inferred from homology"/>
<dbReference type="InterPro" id="IPR004476">
    <property type="entry name" value="RNase_II/RNase_R"/>
</dbReference>
<keyword evidence="7 8" id="KW-0694">RNA-binding</keyword>
<dbReference type="EMBL" id="FNEH01000020">
    <property type="protein sequence ID" value="SDI93232.1"/>
    <property type="molecule type" value="Genomic_DNA"/>
</dbReference>
<dbReference type="GO" id="GO:0005829">
    <property type="term" value="C:cytosol"/>
    <property type="evidence" value="ECO:0007669"/>
    <property type="project" value="TreeGrafter"/>
</dbReference>
<dbReference type="PROSITE" id="PS50126">
    <property type="entry name" value="S1"/>
    <property type="match status" value="1"/>
</dbReference>
<feature type="domain" description="S1 motif" evidence="9">
    <location>
        <begin position="631"/>
        <end position="711"/>
    </location>
</feature>
<dbReference type="EMBL" id="FNBJ01000002">
    <property type="protein sequence ID" value="SDE81974.1"/>
    <property type="molecule type" value="Genomic_DNA"/>
</dbReference>
<keyword evidence="5 8" id="KW-0378">Hydrolase</keyword>
<dbReference type="SUPFAM" id="SSF50249">
    <property type="entry name" value="Nucleic acid-binding proteins"/>
    <property type="match status" value="4"/>
</dbReference>
<dbReference type="Pfam" id="PF00773">
    <property type="entry name" value="RNB"/>
    <property type="match status" value="1"/>
</dbReference>
<sequence>MSARSELLKRLREDVHRPLSKEGIFQKFEIAKEQQQMFSDLLDDLIKSGHIFKNSQGLYGVPEKFNLIGGRVEKIASGNAFLIPDNPEKDDIYISSANMNGAMHNDKVFVRPIRSDRGKSQAGEVAEIIERVNKEVVGNLEKYKNYGFLIPDNKRICNDIFIPPEALNQAQNGQKVVAKITRWPEKNRNPEGEIIEILGNKDDAGVDIEAIIRQLDLPGEFPDKVLKQIENIPDQVNEKTVKKDDGRVDLRDLKLVTIDGPDAKDFDDAVSIEKQGSDVYRLGVHIADVSHYVTDNSPLDNEAYSRATSIYLVDRVIPMLPEKLSNGICSLNPQVDRLTMTVFIDYRFHGKNGIEIIDHDITKSVINSNHRMTYGEVQDILDNKEQAKKEEYSDFIEELEMMNELRRRLRKNRFAEGSMDFNFPEVKVELDEDGHPINLKKRSHGEAEQLIEEFMIAANRIVAAEMSWREMPFIYRVHEEPDLDRMQQFNEFIHNFGYRLKGVKNGVHPRALQEILEAVRGTKEEKIIETVMLRSLKKAVYSEKNVGHFSLGITHYSHFTSPIRRYPDLTAHRIIKETITEGYLSQKRQDELDIELPKIADHCSLQERRAMDAERDSVDLKKIEFMEDKIGEEFDGIISGITGFGMFIELENTVEGLVHIKNLRDDYYHYDEEKYHLIGERTKKIYRIGDEVRIKVTKVNRDKRELDFELIEKID</sequence>
<evidence type="ECO:0000313" key="18">
    <source>
        <dbReference type="Proteomes" id="UP000198945"/>
    </source>
</evidence>
<dbReference type="STRING" id="54121.SAMN04515653_12020"/>
<reference evidence="17 19" key="1">
    <citation type="submission" date="2016-10" db="EMBL/GenBank/DDBJ databases">
        <authorList>
            <person name="Varghese N."/>
            <person name="Submissions S."/>
        </authorList>
    </citation>
    <scope>NUCLEOTIDE SEQUENCE [LARGE SCALE GENOMIC DNA]</scope>
    <source>
        <strain evidence="11 23">WG10</strain>
        <strain evidence="12 19">WG2</strain>
        <strain evidence="14 17">WG5</strain>
    </source>
</reference>
<dbReference type="EMBL" id="QICM01000018">
    <property type="protein sequence ID" value="PXV64329.1"/>
    <property type="molecule type" value="Genomic_DNA"/>
</dbReference>
<protein>
    <recommendedName>
        <fullName evidence="8">Ribonuclease R</fullName>
        <shortName evidence="8">RNase R</shortName>
        <ecNumber evidence="8">3.1.13.1</ecNumber>
    </recommendedName>
</protein>
<dbReference type="InterPro" id="IPR012340">
    <property type="entry name" value="NA-bd_OB-fold"/>
</dbReference>
<comment type="similarity">
    <text evidence="8">Belongs to the RNR ribonuclease family. RNase R subfamily.</text>
</comment>
<reference evidence="10 20" key="3">
    <citation type="submission" date="2018-04" db="EMBL/GenBank/DDBJ databases">
        <title>Subsurface microbial communities from deep shales in Ohio and West Virginia, USA.</title>
        <authorList>
            <person name="Wrighton K."/>
        </authorList>
    </citation>
    <scope>NUCLEOTIDE SEQUENCE [LARGE SCALE GENOMIC DNA]</scope>
    <source>
        <strain evidence="16 21">DSMZ 11287</strain>
        <strain evidence="10 20">MSL28</strain>
    </source>
</reference>
<dbReference type="Proteomes" id="UP000295758">
    <property type="component" value="Unassembled WGS sequence"/>
</dbReference>
<dbReference type="RefSeq" id="WP_073159633.1">
    <property type="nucleotide sequence ID" value="NZ_FMYT01000019.1"/>
</dbReference>
<evidence type="ECO:0000256" key="4">
    <source>
        <dbReference type="ARBA" id="ARBA00022722"/>
    </source>
</evidence>
<dbReference type="InterPro" id="IPR022966">
    <property type="entry name" value="RNase_II/R_CS"/>
</dbReference>
<evidence type="ECO:0000313" key="15">
    <source>
        <dbReference type="EMBL" id="TDS30153.1"/>
    </source>
</evidence>
<dbReference type="InterPro" id="IPR011129">
    <property type="entry name" value="CSD"/>
</dbReference>
<dbReference type="Proteomes" id="UP000324896">
    <property type="component" value="Unassembled WGS sequence"/>
</dbReference>
<dbReference type="NCBIfam" id="TIGR00358">
    <property type="entry name" value="3_prime_RNase"/>
    <property type="match status" value="1"/>
</dbReference>
<dbReference type="OrthoDB" id="9764149at2"/>
<dbReference type="SMART" id="SM00357">
    <property type="entry name" value="CSP"/>
    <property type="match status" value="2"/>
</dbReference>
<reference evidence="13 18" key="2">
    <citation type="submission" date="2016-10" db="EMBL/GenBank/DDBJ databases">
        <authorList>
            <person name="de Groot N.N."/>
        </authorList>
    </citation>
    <scope>NUCLEOTIDE SEQUENCE [LARGE SCALE GENOMIC DNA]</scope>
    <source>
        <strain evidence="13 18">WG7</strain>
    </source>
</reference>
<dbReference type="Pfam" id="PF17876">
    <property type="entry name" value="CSD2"/>
    <property type="match status" value="1"/>
</dbReference>
<evidence type="ECO:0000313" key="17">
    <source>
        <dbReference type="Proteomes" id="UP000198612"/>
    </source>
</evidence>
<dbReference type="Proteomes" id="UP000198612">
    <property type="component" value="Unassembled WGS sequence"/>
</dbReference>
<evidence type="ECO:0000256" key="5">
    <source>
        <dbReference type="ARBA" id="ARBA00022801"/>
    </source>
</evidence>
<dbReference type="CDD" id="cd04471">
    <property type="entry name" value="S1_RNase_R"/>
    <property type="match status" value="1"/>
</dbReference>
<keyword evidence="19" id="KW-1185">Reference proteome</keyword>
<dbReference type="HAMAP" id="MF_01895">
    <property type="entry name" value="RNase_R"/>
    <property type="match status" value="1"/>
</dbReference>
<comment type="catalytic activity">
    <reaction evidence="1 8">
        <text>Exonucleolytic cleavage in the 3'- to 5'-direction to yield nucleoside 5'-phosphates.</text>
        <dbReference type="EC" id="3.1.13.1"/>
    </reaction>
</comment>
<dbReference type="EC" id="3.1.13.1" evidence="8"/>
<dbReference type="InterPro" id="IPR001900">
    <property type="entry name" value="RNase_II/R"/>
</dbReference>
<dbReference type="Proteomes" id="UP000198945">
    <property type="component" value="Unassembled WGS sequence"/>
</dbReference>
<dbReference type="Gene3D" id="2.40.50.140">
    <property type="entry name" value="Nucleic acid-binding proteins"/>
    <property type="match status" value="3"/>
</dbReference>
<evidence type="ECO:0000313" key="11">
    <source>
        <dbReference type="EMBL" id="SDC94153.1"/>
    </source>
</evidence>
<evidence type="ECO:0000259" key="9">
    <source>
        <dbReference type="PROSITE" id="PS50126"/>
    </source>
</evidence>
<evidence type="ECO:0000256" key="6">
    <source>
        <dbReference type="ARBA" id="ARBA00022839"/>
    </source>
</evidence>
<dbReference type="InterPro" id="IPR013223">
    <property type="entry name" value="RNase_B_OB_dom"/>
</dbReference>
<keyword evidence="3 8" id="KW-0963">Cytoplasm</keyword>
<dbReference type="PANTHER" id="PTHR23355">
    <property type="entry name" value="RIBONUCLEASE"/>
    <property type="match status" value="1"/>
</dbReference>